<keyword evidence="9 10" id="KW-0342">GTP-binding</keyword>
<dbReference type="NCBIfam" id="TIGR00157">
    <property type="entry name" value="ribosome small subunit-dependent GTPase A"/>
    <property type="match status" value="1"/>
</dbReference>
<dbReference type="EC" id="3.6.1.-" evidence="10"/>
<comment type="cofactor">
    <cofactor evidence="10">
        <name>Zn(2+)</name>
        <dbReference type="ChEBI" id="CHEBI:29105"/>
    </cofactor>
    <text evidence="10">Binds 1 zinc ion per subunit.</text>
</comment>
<feature type="binding site" evidence="10">
    <location>
        <begin position="168"/>
        <end position="176"/>
    </location>
    <ligand>
        <name>GTP</name>
        <dbReference type="ChEBI" id="CHEBI:37565"/>
    </ligand>
</feature>
<dbReference type="Pfam" id="PF16745">
    <property type="entry name" value="RsgA_N"/>
    <property type="match status" value="1"/>
</dbReference>
<keyword evidence="5 10" id="KW-0547">Nucleotide-binding</keyword>
<keyword evidence="1 10" id="KW-0963">Cytoplasm</keyword>
<comment type="similarity">
    <text evidence="10">Belongs to the TRAFAC class YlqF/YawG GTPase family. RsgA subfamily.</text>
</comment>
<dbReference type="PROSITE" id="PS50936">
    <property type="entry name" value="ENGC_GTPASE"/>
    <property type="match status" value="1"/>
</dbReference>
<dbReference type="GO" id="GO:0046872">
    <property type="term" value="F:metal ion binding"/>
    <property type="evidence" value="ECO:0007669"/>
    <property type="project" value="UniProtKB-KW"/>
</dbReference>
<comment type="subunit">
    <text evidence="10">Monomer. Associates with 30S ribosomal subunit, binds 16S rRNA.</text>
</comment>
<dbReference type="Gene3D" id="1.10.40.50">
    <property type="entry name" value="Probable gtpase engc, domain 3"/>
    <property type="match status" value="1"/>
</dbReference>
<evidence type="ECO:0000256" key="9">
    <source>
        <dbReference type="ARBA" id="ARBA00023134"/>
    </source>
</evidence>
<dbReference type="PROSITE" id="PS51721">
    <property type="entry name" value="G_CP"/>
    <property type="match status" value="1"/>
</dbReference>
<dbReference type="GO" id="GO:0003924">
    <property type="term" value="F:GTPase activity"/>
    <property type="evidence" value="ECO:0007669"/>
    <property type="project" value="UniProtKB-UniRule"/>
</dbReference>
<feature type="binding site" evidence="10">
    <location>
        <position position="256"/>
    </location>
    <ligand>
        <name>Zn(2+)</name>
        <dbReference type="ChEBI" id="CHEBI:29105"/>
    </ligand>
</feature>
<dbReference type="GO" id="GO:0005525">
    <property type="term" value="F:GTP binding"/>
    <property type="evidence" value="ECO:0007669"/>
    <property type="project" value="UniProtKB-UniRule"/>
</dbReference>
<keyword evidence="4 10" id="KW-0699">rRNA-binding</keyword>
<organism evidence="13 14">
    <name type="scientific">Dethiosulfatibacter aminovorans DSM 17477</name>
    <dbReference type="NCBI Taxonomy" id="1121476"/>
    <lineage>
        <taxon>Bacteria</taxon>
        <taxon>Bacillati</taxon>
        <taxon>Bacillota</taxon>
        <taxon>Tissierellia</taxon>
        <taxon>Dethiosulfatibacter</taxon>
    </lineage>
</organism>
<evidence type="ECO:0000313" key="13">
    <source>
        <dbReference type="EMBL" id="SHI72917.1"/>
    </source>
</evidence>
<keyword evidence="8 10" id="KW-0694">RNA-binding</keyword>
<dbReference type="InterPro" id="IPR027417">
    <property type="entry name" value="P-loop_NTPase"/>
</dbReference>
<name>A0A1M6DHS8_9FIRM</name>
<dbReference type="GO" id="GO:0005737">
    <property type="term" value="C:cytoplasm"/>
    <property type="evidence" value="ECO:0007669"/>
    <property type="project" value="UniProtKB-SubCell"/>
</dbReference>
<dbReference type="InterPro" id="IPR030378">
    <property type="entry name" value="G_CP_dom"/>
</dbReference>
<feature type="domain" description="CP-type G" evidence="12">
    <location>
        <begin position="69"/>
        <end position="226"/>
    </location>
</feature>
<dbReference type="PANTHER" id="PTHR32120">
    <property type="entry name" value="SMALL RIBOSOMAL SUBUNIT BIOGENESIS GTPASE RSGA"/>
    <property type="match status" value="1"/>
</dbReference>
<dbReference type="Proteomes" id="UP000184052">
    <property type="component" value="Unassembled WGS sequence"/>
</dbReference>
<feature type="domain" description="EngC GTPase" evidence="11">
    <location>
        <begin position="78"/>
        <end position="224"/>
    </location>
</feature>
<dbReference type="PANTHER" id="PTHR32120:SF11">
    <property type="entry name" value="SMALL RIBOSOMAL SUBUNIT BIOGENESIS GTPASE RSGA 1, MITOCHONDRIAL-RELATED"/>
    <property type="match status" value="1"/>
</dbReference>
<sequence>MESNIQKGIILKSLGGFYYVDTGSEIIECRARGLFRKQSIKPLVGDRCRIRITEEDSTMGYIEEIFERSNEIIRPPVANVEQAIIVFSVKKPNPNFKLLDKFLIQAELNNIQAVICINKIDLDEREANRIKELYEKAGYSVILTSKMMQESLDGLKEILKGKISVFAGPSGVGKSTMVNIIEEGLDLKTGEISRKLNRGKHTTRHAEIFRLSFGGWVVDTAGFSNLNLEGVDRYNLKEYFIEFKEYNDCRFTSCNHYKEPDCGVKEAVENGEISRERYDSYVELYKELISGGRK</sequence>
<dbReference type="CDD" id="cd01854">
    <property type="entry name" value="YjeQ_EngC"/>
    <property type="match status" value="1"/>
</dbReference>
<reference evidence="13 14" key="1">
    <citation type="submission" date="2016-11" db="EMBL/GenBank/DDBJ databases">
        <authorList>
            <person name="Jaros S."/>
            <person name="Januszkiewicz K."/>
            <person name="Wedrychowicz H."/>
        </authorList>
    </citation>
    <scope>NUCLEOTIDE SEQUENCE [LARGE SCALE GENOMIC DNA]</scope>
    <source>
        <strain evidence="13 14">DSM 17477</strain>
    </source>
</reference>
<dbReference type="STRING" id="1121476.SAMN02745751_00925"/>
<feature type="binding site" evidence="10">
    <location>
        <position position="249"/>
    </location>
    <ligand>
        <name>Zn(2+)</name>
        <dbReference type="ChEBI" id="CHEBI:29105"/>
    </ligand>
</feature>
<keyword evidence="7 10" id="KW-0862">Zinc</keyword>
<evidence type="ECO:0000256" key="2">
    <source>
        <dbReference type="ARBA" id="ARBA00022517"/>
    </source>
</evidence>
<feature type="binding site" evidence="10">
    <location>
        <begin position="118"/>
        <end position="121"/>
    </location>
    <ligand>
        <name>GTP</name>
        <dbReference type="ChEBI" id="CHEBI:37565"/>
    </ligand>
</feature>
<evidence type="ECO:0000256" key="3">
    <source>
        <dbReference type="ARBA" id="ARBA00022723"/>
    </source>
</evidence>
<dbReference type="InterPro" id="IPR010914">
    <property type="entry name" value="RsgA_GTPase_dom"/>
</dbReference>
<keyword evidence="2 10" id="KW-0690">Ribosome biogenesis</keyword>
<evidence type="ECO:0000259" key="11">
    <source>
        <dbReference type="PROSITE" id="PS50936"/>
    </source>
</evidence>
<dbReference type="RefSeq" id="WP_425430035.1">
    <property type="nucleotide sequence ID" value="NZ_FQZL01000006.1"/>
</dbReference>
<dbReference type="InterPro" id="IPR012340">
    <property type="entry name" value="NA-bd_OB-fold"/>
</dbReference>
<evidence type="ECO:0000256" key="8">
    <source>
        <dbReference type="ARBA" id="ARBA00022884"/>
    </source>
</evidence>
<dbReference type="EMBL" id="FQZL01000006">
    <property type="protein sequence ID" value="SHI72917.1"/>
    <property type="molecule type" value="Genomic_DNA"/>
</dbReference>
<evidence type="ECO:0000256" key="7">
    <source>
        <dbReference type="ARBA" id="ARBA00022833"/>
    </source>
</evidence>
<protein>
    <recommendedName>
        <fullName evidence="10">Small ribosomal subunit biogenesis GTPase RsgA</fullName>
        <ecNumber evidence="10">3.6.1.-</ecNumber>
    </recommendedName>
</protein>
<dbReference type="AlphaFoldDB" id="A0A1M6DHS8"/>
<evidence type="ECO:0000256" key="10">
    <source>
        <dbReference type="HAMAP-Rule" id="MF_01820"/>
    </source>
</evidence>
<dbReference type="SUPFAM" id="SSF52540">
    <property type="entry name" value="P-loop containing nucleoside triphosphate hydrolases"/>
    <property type="match status" value="1"/>
</dbReference>
<keyword evidence="3 10" id="KW-0479">Metal-binding</keyword>
<evidence type="ECO:0000256" key="1">
    <source>
        <dbReference type="ARBA" id="ARBA00022490"/>
    </source>
</evidence>
<accession>A0A1M6DHS8</accession>
<keyword evidence="6 10" id="KW-0378">Hydrolase</keyword>
<feature type="binding site" evidence="10">
    <location>
        <position position="262"/>
    </location>
    <ligand>
        <name>Zn(2+)</name>
        <dbReference type="ChEBI" id="CHEBI:29105"/>
    </ligand>
</feature>
<evidence type="ECO:0000256" key="6">
    <source>
        <dbReference type="ARBA" id="ARBA00022801"/>
    </source>
</evidence>
<dbReference type="Gene3D" id="3.40.50.300">
    <property type="entry name" value="P-loop containing nucleotide triphosphate hydrolases"/>
    <property type="match status" value="1"/>
</dbReference>
<dbReference type="Pfam" id="PF03193">
    <property type="entry name" value="RsgA_GTPase"/>
    <property type="match status" value="1"/>
</dbReference>
<evidence type="ECO:0000313" key="14">
    <source>
        <dbReference type="Proteomes" id="UP000184052"/>
    </source>
</evidence>
<dbReference type="GO" id="GO:0042274">
    <property type="term" value="P:ribosomal small subunit biogenesis"/>
    <property type="evidence" value="ECO:0007669"/>
    <property type="project" value="UniProtKB-UniRule"/>
</dbReference>
<evidence type="ECO:0000256" key="4">
    <source>
        <dbReference type="ARBA" id="ARBA00022730"/>
    </source>
</evidence>
<dbReference type="InterPro" id="IPR004881">
    <property type="entry name" value="Ribosome_biogen_GTPase_RsgA"/>
</dbReference>
<dbReference type="HAMAP" id="MF_01820">
    <property type="entry name" value="GTPase_RsgA"/>
    <property type="match status" value="1"/>
</dbReference>
<evidence type="ECO:0000259" key="12">
    <source>
        <dbReference type="PROSITE" id="PS51721"/>
    </source>
</evidence>
<proteinExistence type="inferred from homology"/>
<gene>
    <name evidence="10" type="primary">rsgA</name>
    <name evidence="13" type="ORF">SAMN02745751_00925</name>
</gene>
<evidence type="ECO:0000256" key="5">
    <source>
        <dbReference type="ARBA" id="ARBA00022741"/>
    </source>
</evidence>
<dbReference type="CDD" id="cd04466">
    <property type="entry name" value="S1_YloQ_GTPase"/>
    <property type="match status" value="1"/>
</dbReference>
<dbReference type="SUPFAM" id="SSF50249">
    <property type="entry name" value="Nucleic acid-binding proteins"/>
    <property type="match status" value="1"/>
</dbReference>
<feature type="binding site" evidence="10">
    <location>
        <position position="254"/>
    </location>
    <ligand>
        <name>Zn(2+)</name>
        <dbReference type="ChEBI" id="CHEBI:29105"/>
    </ligand>
</feature>
<dbReference type="Gene3D" id="2.40.50.140">
    <property type="entry name" value="Nucleic acid-binding proteins"/>
    <property type="match status" value="1"/>
</dbReference>
<comment type="subcellular location">
    <subcellularLocation>
        <location evidence="10">Cytoplasm</location>
    </subcellularLocation>
</comment>
<dbReference type="InterPro" id="IPR031944">
    <property type="entry name" value="RsgA_N"/>
</dbReference>
<comment type="function">
    <text evidence="10">One of several proteins that assist in the late maturation steps of the functional core of the 30S ribosomal subunit. Helps release RbfA from mature subunits. May play a role in the assembly of ribosomal proteins into the subunit. Circularly permuted GTPase that catalyzes slow GTP hydrolysis, GTPase activity is stimulated by the 30S ribosomal subunit.</text>
</comment>
<dbReference type="GO" id="GO:0019843">
    <property type="term" value="F:rRNA binding"/>
    <property type="evidence" value="ECO:0007669"/>
    <property type="project" value="UniProtKB-KW"/>
</dbReference>
<keyword evidence="14" id="KW-1185">Reference proteome</keyword>